<organism evidence="1 2">
    <name type="scientific">Paraburkholderia largidicola</name>
    <dbReference type="NCBI Taxonomy" id="3014751"/>
    <lineage>
        <taxon>Bacteria</taxon>
        <taxon>Pseudomonadati</taxon>
        <taxon>Pseudomonadota</taxon>
        <taxon>Betaproteobacteria</taxon>
        <taxon>Burkholderiales</taxon>
        <taxon>Burkholderiaceae</taxon>
        <taxon>Paraburkholderia</taxon>
    </lineage>
</organism>
<sequence>MGAAWSHVDVYGPTGNVWIDNSSLANGASWPAWKFDNFEVSTQYHFMPNFWLGAVYTFTMAHLTADNGNYNPKWHHLSFMVDYDVSTRTSFYVQGVHQHVISAHTGTSFDEARIVDASAGTSSGVNQMVFRIGIMHTF</sequence>
<name>A0A7I8BVU2_9BURK</name>
<keyword evidence="2" id="KW-1185">Reference proteome</keyword>
<geneLocation type="plasmid" evidence="1 2">
    <name>PPGU16_p1</name>
</geneLocation>
<dbReference type="RefSeq" id="WP_243460726.1">
    <property type="nucleotide sequence ID" value="NZ_AP023176.1"/>
</dbReference>
<protein>
    <recommendedName>
        <fullName evidence="3">Porin</fullName>
    </recommendedName>
</protein>
<gene>
    <name evidence="1" type="ORF">PPGU16_59740</name>
</gene>
<evidence type="ECO:0008006" key="3">
    <source>
        <dbReference type="Google" id="ProtNLM"/>
    </source>
</evidence>
<dbReference type="Proteomes" id="UP000510888">
    <property type="component" value="Plasmid PPGU16_p1"/>
</dbReference>
<keyword evidence="1" id="KW-0614">Plasmid</keyword>
<reference evidence="1 2" key="1">
    <citation type="journal article" date="2020" name="Genes (Basel)">
        <title>Genomic Comparison of Insect Gut Symbionts from Divergent Burkholderia Subclades.</title>
        <authorList>
            <person name="Takeshita K."/>
            <person name="Kikuchi Y."/>
        </authorList>
    </citation>
    <scope>NUCLEOTIDE SEQUENCE [LARGE SCALE GENOMIC DNA]</scope>
    <source>
        <strain evidence="1 2">PGU16</strain>
        <plasmid evidence="1 2">PPGU16_p1</plasmid>
    </source>
</reference>
<evidence type="ECO:0000313" key="1">
    <source>
        <dbReference type="EMBL" id="BCF92907.1"/>
    </source>
</evidence>
<proteinExistence type="predicted"/>
<accession>A0A7I8BVU2</accession>
<dbReference type="Gene3D" id="2.40.160.10">
    <property type="entry name" value="Porin"/>
    <property type="match status" value="1"/>
</dbReference>
<dbReference type="InterPro" id="IPR023614">
    <property type="entry name" value="Porin_dom_sf"/>
</dbReference>
<dbReference type="SUPFAM" id="SSF56935">
    <property type="entry name" value="Porins"/>
    <property type="match status" value="1"/>
</dbReference>
<dbReference type="EMBL" id="AP023176">
    <property type="protein sequence ID" value="BCF92907.1"/>
    <property type="molecule type" value="Genomic_DNA"/>
</dbReference>
<dbReference type="KEGG" id="plad:PPGU16_59740"/>
<evidence type="ECO:0000313" key="2">
    <source>
        <dbReference type="Proteomes" id="UP000510888"/>
    </source>
</evidence>
<dbReference type="AlphaFoldDB" id="A0A7I8BVU2"/>